<keyword evidence="1" id="KW-1133">Transmembrane helix</keyword>
<keyword evidence="1" id="KW-0472">Membrane</keyword>
<reference evidence="4" key="1">
    <citation type="journal article" date="2019" name="Int. J. Syst. Evol. Microbiol.">
        <title>The Global Catalogue of Microorganisms (GCM) 10K type strain sequencing project: providing services to taxonomists for standard genome sequencing and annotation.</title>
        <authorList>
            <consortium name="The Broad Institute Genomics Platform"/>
            <consortium name="The Broad Institute Genome Sequencing Center for Infectious Disease"/>
            <person name="Wu L."/>
            <person name="Ma J."/>
        </authorList>
    </citation>
    <scope>NUCLEOTIDE SEQUENCE [LARGE SCALE GENOMIC DNA]</scope>
    <source>
        <strain evidence="4">CCUG 49560</strain>
    </source>
</reference>
<dbReference type="Proteomes" id="UP001595891">
    <property type="component" value="Unassembled WGS sequence"/>
</dbReference>
<feature type="transmembrane region" description="Helical" evidence="1">
    <location>
        <begin position="133"/>
        <end position="159"/>
    </location>
</feature>
<feature type="transmembrane region" description="Helical" evidence="1">
    <location>
        <begin position="236"/>
        <end position="259"/>
    </location>
</feature>
<dbReference type="Pfam" id="PF04235">
    <property type="entry name" value="DUF418"/>
    <property type="match status" value="1"/>
</dbReference>
<feature type="transmembrane region" description="Helical" evidence="1">
    <location>
        <begin position="171"/>
        <end position="190"/>
    </location>
</feature>
<feature type="transmembrane region" description="Helical" evidence="1">
    <location>
        <begin position="104"/>
        <end position="121"/>
    </location>
</feature>
<feature type="transmembrane region" description="Helical" evidence="1">
    <location>
        <begin position="51"/>
        <end position="69"/>
    </location>
</feature>
<keyword evidence="1" id="KW-0812">Transmembrane</keyword>
<dbReference type="EMBL" id="JBHSFN010000022">
    <property type="protein sequence ID" value="MFC4590338.1"/>
    <property type="molecule type" value="Genomic_DNA"/>
</dbReference>
<dbReference type="InterPro" id="IPR007349">
    <property type="entry name" value="DUF418"/>
</dbReference>
<evidence type="ECO:0000313" key="4">
    <source>
        <dbReference type="Proteomes" id="UP001595891"/>
    </source>
</evidence>
<feature type="transmembrane region" description="Helical" evidence="1">
    <location>
        <begin position="81"/>
        <end position="98"/>
    </location>
</feature>
<dbReference type="PANTHER" id="PTHR30590">
    <property type="entry name" value="INNER MEMBRANE PROTEIN"/>
    <property type="match status" value="1"/>
</dbReference>
<evidence type="ECO:0000259" key="2">
    <source>
        <dbReference type="Pfam" id="PF04235"/>
    </source>
</evidence>
<feature type="domain" description="DUF418" evidence="2">
    <location>
        <begin position="165"/>
        <end position="305"/>
    </location>
</feature>
<sequence>MTRIRELDVLRGFAVCGITLVNTWQHTVEQIGPHDTTPVDWVAENLLQSRFFPIFSFLFGVSFVLFLRSAAGRTRYPRLVLLRRLAVLAGLGLLHQLVNPGEVLLPYAIIGAVVLLPASYLNRPSLLLAGTGATVWAVLAHAGGVWLVPGLFLLGMGVVDLDLRPGALKPVFLASATLAVLLAGAWAYLWRHPEMFGFPYTVSVYPIAGLAGAIAYCTGVLLLFRHRPGSLAVLEPLGRMALTAYLSGTLVILLALPLLAGDGSRLSVLAVAAVAIAGQVAFARWWLARYRYGPLEWAWRCLTWWEAVPNRRGPAADQSRRWPPSLPMA</sequence>
<feature type="transmembrane region" description="Helical" evidence="1">
    <location>
        <begin position="202"/>
        <end position="224"/>
    </location>
</feature>
<name>A0ABV9ENC6_9ACTN</name>
<keyword evidence="4" id="KW-1185">Reference proteome</keyword>
<dbReference type="RefSeq" id="WP_262844090.1">
    <property type="nucleotide sequence ID" value="NZ_JANZYP010000025.1"/>
</dbReference>
<protein>
    <submittedName>
        <fullName evidence="3">DUF418 domain-containing protein</fullName>
    </submittedName>
</protein>
<gene>
    <name evidence="3" type="ORF">ACFO8L_29890</name>
</gene>
<accession>A0ABV9ENC6</accession>
<evidence type="ECO:0000313" key="3">
    <source>
        <dbReference type="EMBL" id="MFC4590338.1"/>
    </source>
</evidence>
<comment type="caution">
    <text evidence="3">The sequence shown here is derived from an EMBL/GenBank/DDBJ whole genome shotgun (WGS) entry which is preliminary data.</text>
</comment>
<organism evidence="3 4">
    <name type="scientific">Sphaerisporangium corydalis</name>
    <dbReference type="NCBI Taxonomy" id="1441875"/>
    <lineage>
        <taxon>Bacteria</taxon>
        <taxon>Bacillati</taxon>
        <taxon>Actinomycetota</taxon>
        <taxon>Actinomycetes</taxon>
        <taxon>Streptosporangiales</taxon>
        <taxon>Streptosporangiaceae</taxon>
        <taxon>Sphaerisporangium</taxon>
    </lineage>
</organism>
<dbReference type="InterPro" id="IPR052529">
    <property type="entry name" value="Bact_Transport_Assoc"/>
</dbReference>
<dbReference type="PANTHER" id="PTHR30590:SF3">
    <property type="entry name" value="HYPOTHETICAL MEMBRANE SPANNING PROTEIN"/>
    <property type="match status" value="1"/>
</dbReference>
<feature type="transmembrane region" description="Helical" evidence="1">
    <location>
        <begin position="266"/>
        <end position="287"/>
    </location>
</feature>
<evidence type="ECO:0000256" key="1">
    <source>
        <dbReference type="SAM" id="Phobius"/>
    </source>
</evidence>
<proteinExistence type="predicted"/>